<dbReference type="Proteomes" id="UP000266861">
    <property type="component" value="Unassembled WGS sequence"/>
</dbReference>
<gene>
    <name evidence="1" type="ORF">Glove_13g81</name>
</gene>
<reference evidence="1 2" key="1">
    <citation type="submission" date="2018-08" db="EMBL/GenBank/DDBJ databases">
        <title>Genome and evolution of the arbuscular mycorrhizal fungus Diversispora epigaea (formerly Glomus versiforme) and its bacterial endosymbionts.</title>
        <authorList>
            <person name="Sun X."/>
            <person name="Fei Z."/>
            <person name="Harrison M."/>
        </authorList>
    </citation>
    <scope>NUCLEOTIDE SEQUENCE [LARGE SCALE GENOMIC DNA]</scope>
    <source>
        <strain evidence="1 2">IT104</strain>
    </source>
</reference>
<dbReference type="EMBL" id="PQFF01000011">
    <property type="protein sequence ID" value="RHZ89668.1"/>
    <property type="molecule type" value="Genomic_DNA"/>
</dbReference>
<organism evidence="1 2">
    <name type="scientific">Diversispora epigaea</name>
    <dbReference type="NCBI Taxonomy" id="1348612"/>
    <lineage>
        <taxon>Eukaryota</taxon>
        <taxon>Fungi</taxon>
        <taxon>Fungi incertae sedis</taxon>
        <taxon>Mucoromycota</taxon>
        <taxon>Glomeromycotina</taxon>
        <taxon>Glomeromycetes</taxon>
        <taxon>Diversisporales</taxon>
        <taxon>Diversisporaceae</taxon>
        <taxon>Diversispora</taxon>
    </lineage>
</organism>
<comment type="caution">
    <text evidence="1">The sequence shown here is derived from an EMBL/GenBank/DDBJ whole genome shotgun (WGS) entry which is preliminary data.</text>
</comment>
<name>A0A397JS04_9GLOM</name>
<sequence>MQSSNSKTLLRQGIAKKYRLSYFRGEFILDASIITKQGNEMILNKDGFEKLVFHEKCDDSIRTTVLIKLKVILSGSENENGNTRIRK</sequence>
<accession>A0A397JS04</accession>
<proteinExistence type="predicted"/>
<evidence type="ECO:0000313" key="1">
    <source>
        <dbReference type="EMBL" id="RHZ89668.1"/>
    </source>
</evidence>
<dbReference type="AlphaFoldDB" id="A0A397JS04"/>
<keyword evidence="2" id="KW-1185">Reference proteome</keyword>
<protein>
    <submittedName>
        <fullName evidence="1">Uncharacterized protein</fullName>
    </submittedName>
</protein>
<evidence type="ECO:0000313" key="2">
    <source>
        <dbReference type="Proteomes" id="UP000266861"/>
    </source>
</evidence>